<reference evidence="1" key="1">
    <citation type="journal article" date="2023" name="Genome Biol. Evol.">
        <title>First Whole Genome Sequence and Flow Cytometry Genome Size Data for the Lichen-Forming Fungus Ramalina farinacea (Ascomycota).</title>
        <authorList>
            <person name="Llewellyn T."/>
            <person name="Mian S."/>
            <person name="Hill R."/>
            <person name="Leitch I.J."/>
            <person name="Gaya E."/>
        </authorList>
    </citation>
    <scope>NUCLEOTIDE SEQUENCE</scope>
    <source>
        <strain evidence="1">LIQ254RAFAR</strain>
    </source>
</reference>
<dbReference type="SUPFAM" id="SSF56784">
    <property type="entry name" value="HAD-like"/>
    <property type="match status" value="1"/>
</dbReference>
<comment type="caution">
    <text evidence="1">The sequence shown here is derived from an EMBL/GenBank/DDBJ whole genome shotgun (WGS) entry which is preliminary data.</text>
</comment>
<evidence type="ECO:0000313" key="1">
    <source>
        <dbReference type="EMBL" id="MDI1485177.1"/>
    </source>
</evidence>
<dbReference type="AlphaFoldDB" id="A0AA43TUY9"/>
<proteinExistence type="predicted"/>
<organism evidence="1 2">
    <name type="scientific">Ramalina farinacea</name>
    <dbReference type="NCBI Taxonomy" id="258253"/>
    <lineage>
        <taxon>Eukaryota</taxon>
        <taxon>Fungi</taxon>
        <taxon>Dikarya</taxon>
        <taxon>Ascomycota</taxon>
        <taxon>Pezizomycotina</taxon>
        <taxon>Lecanoromycetes</taxon>
        <taxon>OSLEUM clade</taxon>
        <taxon>Lecanoromycetidae</taxon>
        <taxon>Lecanorales</taxon>
        <taxon>Lecanorineae</taxon>
        <taxon>Ramalinaceae</taxon>
        <taxon>Ramalina</taxon>
    </lineage>
</organism>
<dbReference type="Proteomes" id="UP001161017">
    <property type="component" value="Unassembled WGS sequence"/>
</dbReference>
<dbReference type="InterPro" id="IPR023214">
    <property type="entry name" value="HAD_sf"/>
</dbReference>
<evidence type="ECO:0000313" key="2">
    <source>
        <dbReference type="Proteomes" id="UP001161017"/>
    </source>
</evidence>
<sequence>MFTQMRAALNIPKSTDILDHIHSLPEPAQSEAQTAIRAIESEAMIHQEAQPGLMELIDGPVMHLLQNFLPGKTFAPIVTRDFRPPKPSPDGILHIANAWGLDDGGKGLIMVGDSIDDMAAGHGAGSATVLLAREGNEDLREHEQTGLVIERLDELIGILEEGFEERSPSTNND</sequence>
<dbReference type="Gene3D" id="1.10.260.80">
    <property type="match status" value="1"/>
</dbReference>
<name>A0AA43TUY9_9LECA</name>
<accession>A0AA43TUY9</accession>
<dbReference type="InterPro" id="IPR036412">
    <property type="entry name" value="HAD-like_sf"/>
</dbReference>
<keyword evidence="2" id="KW-1185">Reference proteome</keyword>
<dbReference type="EMBL" id="JAPUFD010000001">
    <property type="protein sequence ID" value="MDI1485177.1"/>
    <property type="molecule type" value="Genomic_DNA"/>
</dbReference>
<dbReference type="PANTHER" id="PTHR43885">
    <property type="entry name" value="HALOACID DEHALOGENASE-LIKE HYDROLASE"/>
    <property type="match status" value="1"/>
</dbReference>
<dbReference type="Gene3D" id="3.40.50.1000">
    <property type="entry name" value="HAD superfamily/HAD-like"/>
    <property type="match status" value="1"/>
</dbReference>
<dbReference type="Pfam" id="PF13242">
    <property type="entry name" value="Hydrolase_like"/>
    <property type="match status" value="1"/>
</dbReference>
<dbReference type="PANTHER" id="PTHR43885:SF1">
    <property type="entry name" value="SUPERFAMILY HYDROLASE, PUTATIVE (AFU_ORTHOLOGUE AFUA_4G13290)-RELATED"/>
    <property type="match status" value="1"/>
</dbReference>
<protein>
    <submittedName>
        <fullName evidence="1">Uncharacterized protein</fullName>
    </submittedName>
</protein>
<gene>
    <name evidence="1" type="ORF">OHK93_000312</name>
</gene>